<keyword evidence="2" id="KW-1185">Reference proteome</keyword>
<name>A0A5B9D8U8_9ARCH</name>
<dbReference type="RefSeq" id="WP_147662333.1">
    <property type="nucleotide sequence ID" value="NZ_CP042905.2"/>
</dbReference>
<dbReference type="Proteomes" id="UP000321408">
    <property type="component" value="Chromosome"/>
</dbReference>
<evidence type="ECO:0000313" key="2">
    <source>
        <dbReference type="Proteomes" id="UP000321408"/>
    </source>
</evidence>
<reference evidence="1 2" key="2">
    <citation type="journal article" date="2024" name="Int. J. Syst. Evol. Microbiol.">
        <title>Promethearchaeum syntrophicum gen. nov., sp. nov., an anaerobic, obligately syntrophic archaeon, the first isolate of the lineage 'Asgard' archaea, and proposal of the new archaeal phylum Promethearchaeota phyl. nov. and kingdom Promethearchaeati regn. nov.</title>
        <authorList>
            <person name="Imachi H."/>
            <person name="Nobu M.K."/>
            <person name="Kato S."/>
            <person name="Takaki Y."/>
            <person name="Miyazaki M."/>
            <person name="Miyata M."/>
            <person name="Ogawara M."/>
            <person name="Saito Y."/>
            <person name="Sakai S."/>
            <person name="Tahara Y.O."/>
            <person name="Takano Y."/>
            <person name="Tasumi E."/>
            <person name="Uematsu K."/>
            <person name="Yoshimura T."/>
            <person name="Itoh T."/>
            <person name="Ohkuma M."/>
            <person name="Takai K."/>
        </authorList>
    </citation>
    <scope>NUCLEOTIDE SEQUENCE [LARGE SCALE GENOMIC DNA]</scope>
    <source>
        <strain evidence="1 2">MK-D1</strain>
    </source>
</reference>
<organism evidence="1 2">
    <name type="scientific">Promethearchaeum syntrophicum</name>
    <dbReference type="NCBI Taxonomy" id="2594042"/>
    <lineage>
        <taxon>Archaea</taxon>
        <taxon>Promethearchaeati</taxon>
        <taxon>Promethearchaeota</taxon>
        <taxon>Promethearchaeia</taxon>
        <taxon>Promethearchaeales</taxon>
        <taxon>Promethearchaeaceae</taxon>
        <taxon>Promethearchaeum</taxon>
    </lineage>
</organism>
<reference evidence="1 2" key="1">
    <citation type="journal article" date="2020" name="Nature">
        <title>Isolation of an archaeon at the prokaryote-eukaryote interface.</title>
        <authorList>
            <person name="Imachi H."/>
            <person name="Nobu M.K."/>
            <person name="Nakahara N."/>
            <person name="Morono Y."/>
            <person name="Ogawara M."/>
            <person name="Takaki Y."/>
            <person name="Takano Y."/>
            <person name="Uematsu K."/>
            <person name="Ikuta T."/>
            <person name="Ito M."/>
            <person name="Matsui Y."/>
            <person name="Miyazaki M."/>
            <person name="Murata K."/>
            <person name="Saito Y."/>
            <person name="Sakai S."/>
            <person name="Song C."/>
            <person name="Tasumi E."/>
            <person name="Yamanaka Y."/>
            <person name="Yamaguchi T."/>
            <person name="Kamagata Y."/>
            <person name="Tamaki H."/>
            <person name="Takai K."/>
        </authorList>
    </citation>
    <scope>NUCLEOTIDE SEQUENCE [LARGE SCALE GENOMIC DNA]</scope>
    <source>
        <strain evidence="1 2">MK-D1</strain>
    </source>
</reference>
<dbReference type="EMBL" id="CP042905">
    <property type="protein sequence ID" value="QEE15425.1"/>
    <property type="molecule type" value="Genomic_DNA"/>
</dbReference>
<evidence type="ECO:0000313" key="1">
    <source>
        <dbReference type="EMBL" id="QEE15425.1"/>
    </source>
</evidence>
<gene>
    <name evidence="1" type="ORF">DSAG12_01250</name>
</gene>
<protein>
    <submittedName>
        <fullName evidence="1">Uncharacterized protein</fullName>
    </submittedName>
</protein>
<dbReference type="GeneID" id="41329242"/>
<dbReference type="AlphaFoldDB" id="A0A5B9D8U8"/>
<dbReference type="KEGG" id="psyt:DSAG12_01250"/>
<sequence length="99" mass="11797">MARKKKKEPTHVFEVNVSKLSISQEKYIDQMIQFISDNMKVKDVSKDGNKVNFELPESISKKMFKLRLNRFLYQSDLKNDFRLISMLNEGKQGYMIMER</sequence>
<proteinExistence type="predicted"/>
<accession>A0A5B9D8U8</accession>